<dbReference type="EMBL" id="CP111015">
    <property type="protein sequence ID" value="WAR01177.1"/>
    <property type="molecule type" value="Genomic_DNA"/>
</dbReference>
<feature type="region of interest" description="Disordered" evidence="1">
    <location>
        <begin position="35"/>
        <end position="72"/>
    </location>
</feature>
<sequence length="72" mass="8097">MKREGICNGLRMFQFVTDRRKIIEATSIALEYSLTSQRSHSIPAGGRRRLSSTNTLSTPSRQPGRQSRKSTS</sequence>
<evidence type="ECO:0000313" key="4">
    <source>
        <dbReference type="Proteomes" id="UP001164746"/>
    </source>
</evidence>
<evidence type="ECO:0000256" key="1">
    <source>
        <dbReference type="SAM" id="MobiDB-lite"/>
    </source>
</evidence>
<evidence type="ECO:0000313" key="3">
    <source>
        <dbReference type="EMBL" id="WAR01177.1"/>
    </source>
</evidence>
<dbReference type="Proteomes" id="UP001164746">
    <property type="component" value="Chromosome 4"/>
</dbReference>
<reference evidence="2" key="1">
    <citation type="submission" date="2022-11" db="EMBL/GenBank/DDBJ databases">
        <title>Centuries of genome instability and evolution in soft-shell clam transmissible cancer (bioRxiv).</title>
        <authorList>
            <person name="Hart S.F.M."/>
            <person name="Yonemitsu M.A."/>
            <person name="Giersch R.M."/>
            <person name="Beal B.F."/>
            <person name="Arriagada G."/>
            <person name="Davis B.W."/>
            <person name="Ostrander E.A."/>
            <person name="Goff S.P."/>
            <person name="Metzger M.J."/>
        </authorList>
    </citation>
    <scope>NUCLEOTIDE SEQUENCE</scope>
    <source>
        <strain evidence="2">MELC-2E11</strain>
        <tissue evidence="2">Siphon/mantle</tissue>
    </source>
</reference>
<name>A0ABY7DUL6_MYAAR</name>
<gene>
    <name evidence="2" type="ORF">MAR_007698</name>
    <name evidence="3" type="ORF">MAR_007735</name>
</gene>
<dbReference type="EMBL" id="CP111015">
    <property type="protein sequence ID" value="WAR01140.1"/>
    <property type="molecule type" value="Genomic_DNA"/>
</dbReference>
<proteinExistence type="predicted"/>
<protein>
    <submittedName>
        <fullName evidence="2">Uncharacterized protein</fullName>
    </submittedName>
</protein>
<evidence type="ECO:0000313" key="2">
    <source>
        <dbReference type="EMBL" id="WAR01140.1"/>
    </source>
</evidence>
<accession>A0ABY7DUL6</accession>
<feature type="compositionally biased region" description="Polar residues" evidence="1">
    <location>
        <begin position="51"/>
        <end position="65"/>
    </location>
</feature>
<keyword evidence="4" id="KW-1185">Reference proteome</keyword>
<organism evidence="2 4">
    <name type="scientific">Mya arenaria</name>
    <name type="common">Soft-shell clam</name>
    <dbReference type="NCBI Taxonomy" id="6604"/>
    <lineage>
        <taxon>Eukaryota</taxon>
        <taxon>Metazoa</taxon>
        <taxon>Spiralia</taxon>
        <taxon>Lophotrochozoa</taxon>
        <taxon>Mollusca</taxon>
        <taxon>Bivalvia</taxon>
        <taxon>Autobranchia</taxon>
        <taxon>Heteroconchia</taxon>
        <taxon>Euheterodonta</taxon>
        <taxon>Imparidentia</taxon>
        <taxon>Neoheterodontei</taxon>
        <taxon>Myida</taxon>
        <taxon>Myoidea</taxon>
        <taxon>Myidae</taxon>
        <taxon>Mya</taxon>
    </lineage>
</organism>